<feature type="transmembrane region" description="Helical" evidence="8">
    <location>
        <begin position="54"/>
        <end position="79"/>
    </location>
</feature>
<feature type="transmembrane region" description="Helical" evidence="8">
    <location>
        <begin position="91"/>
        <end position="113"/>
    </location>
</feature>
<keyword evidence="3 8" id="KW-0812">Transmembrane</keyword>
<proteinExistence type="predicted"/>
<accession>A0A8G0L916</accession>
<dbReference type="PRINTS" id="PR01036">
    <property type="entry name" value="TCRTETB"/>
</dbReference>
<evidence type="ECO:0000259" key="9">
    <source>
        <dbReference type="PROSITE" id="PS50850"/>
    </source>
</evidence>
<dbReference type="AlphaFoldDB" id="A0A8G0L916"/>
<dbReference type="PANTHER" id="PTHR23501:SF187">
    <property type="entry name" value="MAJOR FACILITATOR SUPERFAMILY (MFS) PROFILE DOMAIN-CONTAINING PROTEIN"/>
    <property type="match status" value="1"/>
</dbReference>
<reference evidence="10 11" key="1">
    <citation type="journal article" date="2021" name="BMC Genomics">
        <title>Telomere-to-telomere genome assembly of asparaginase-producing Trichoderma simmonsii.</title>
        <authorList>
            <person name="Chung D."/>
            <person name="Kwon Y.M."/>
            <person name="Yang Y."/>
        </authorList>
    </citation>
    <scope>NUCLEOTIDE SEQUENCE [LARGE SCALE GENOMIC DNA]</scope>
    <source>
        <strain evidence="10 11">GH-Sj1</strain>
    </source>
</reference>
<dbReference type="InterPro" id="IPR011701">
    <property type="entry name" value="MFS"/>
</dbReference>
<feature type="transmembrane region" description="Helical" evidence="8">
    <location>
        <begin position="250"/>
        <end position="271"/>
    </location>
</feature>
<evidence type="ECO:0000256" key="1">
    <source>
        <dbReference type="ARBA" id="ARBA00004141"/>
    </source>
</evidence>
<organism evidence="10 11">
    <name type="scientific">Trichoderma simmonsii</name>
    <dbReference type="NCBI Taxonomy" id="1491479"/>
    <lineage>
        <taxon>Eukaryota</taxon>
        <taxon>Fungi</taxon>
        <taxon>Dikarya</taxon>
        <taxon>Ascomycota</taxon>
        <taxon>Pezizomycotina</taxon>
        <taxon>Sordariomycetes</taxon>
        <taxon>Hypocreomycetidae</taxon>
        <taxon>Hypocreales</taxon>
        <taxon>Hypocreaceae</taxon>
        <taxon>Trichoderma</taxon>
    </lineage>
</organism>
<dbReference type="GO" id="GO:0022857">
    <property type="term" value="F:transmembrane transporter activity"/>
    <property type="evidence" value="ECO:0007669"/>
    <property type="project" value="InterPro"/>
</dbReference>
<keyword evidence="2" id="KW-0813">Transport</keyword>
<dbReference type="Proteomes" id="UP000826661">
    <property type="component" value="Chromosome III"/>
</dbReference>
<dbReference type="InterPro" id="IPR020846">
    <property type="entry name" value="MFS_dom"/>
</dbReference>
<comment type="subcellular location">
    <subcellularLocation>
        <location evidence="1">Membrane</location>
        <topology evidence="1">Multi-pass membrane protein</topology>
    </subcellularLocation>
</comment>
<evidence type="ECO:0000256" key="2">
    <source>
        <dbReference type="ARBA" id="ARBA00022448"/>
    </source>
</evidence>
<feature type="transmembrane region" description="Helical" evidence="8">
    <location>
        <begin position="359"/>
        <end position="380"/>
    </location>
</feature>
<keyword evidence="6" id="KW-0325">Glycoprotein</keyword>
<keyword evidence="4 8" id="KW-1133">Transmembrane helix</keyword>
<dbReference type="EMBL" id="CP075866">
    <property type="protein sequence ID" value="QYS97971.1"/>
    <property type="molecule type" value="Genomic_DNA"/>
</dbReference>
<dbReference type="Pfam" id="PF07690">
    <property type="entry name" value="MFS_1"/>
    <property type="match status" value="1"/>
</dbReference>
<name>A0A8G0L916_9HYPO</name>
<protein>
    <submittedName>
        <fullName evidence="10">MFS domain-containing protein</fullName>
    </submittedName>
</protein>
<feature type="region of interest" description="Disordered" evidence="7">
    <location>
        <begin position="1"/>
        <end position="45"/>
    </location>
</feature>
<feature type="compositionally biased region" description="Basic and acidic residues" evidence="7">
    <location>
        <begin position="18"/>
        <end position="45"/>
    </location>
</feature>
<feature type="transmembrane region" description="Helical" evidence="8">
    <location>
        <begin position="446"/>
        <end position="465"/>
    </location>
</feature>
<dbReference type="Gene3D" id="1.20.1250.20">
    <property type="entry name" value="MFS general substrate transporter like domains"/>
    <property type="match status" value="1"/>
</dbReference>
<feature type="transmembrane region" description="Helical" evidence="8">
    <location>
        <begin position="120"/>
        <end position="139"/>
    </location>
</feature>
<evidence type="ECO:0000313" key="11">
    <source>
        <dbReference type="Proteomes" id="UP000826661"/>
    </source>
</evidence>
<feature type="transmembrane region" description="Helical" evidence="8">
    <location>
        <begin position="145"/>
        <end position="167"/>
    </location>
</feature>
<feature type="transmembrane region" description="Helical" evidence="8">
    <location>
        <begin position="179"/>
        <end position="203"/>
    </location>
</feature>
<evidence type="ECO:0000256" key="8">
    <source>
        <dbReference type="SAM" id="Phobius"/>
    </source>
</evidence>
<feature type="transmembrane region" description="Helical" evidence="8">
    <location>
        <begin position="412"/>
        <end position="434"/>
    </location>
</feature>
<evidence type="ECO:0000313" key="10">
    <source>
        <dbReference type="EMBL" id="QYS97971.1"/>
    </source>
</evidence>
<evidence type="ECO:0000256" key="6">
    <source>
        <dbReference type="ARBA" id="ARBA00023180"/>
    </source>
</evidence>
<evidence type="ECO:0000256" key="3">
    <source>
        <dbReference type="ARBA" id="ARBA00022692"/>
    </source>
</evidence>
<feature type="transmembrane region" description="Helical" evidence="8">
    <location>
        <begin position="209"/>
        <end position="229"/>
    </location>
</feature>
<dbReference type="GO" id="GO:0005886">
    <property type="term" value="C:plasma membrane"/>
    <property type="evidence" value="ECO:0007669"/>
    <property type="project" value="TreeGrafter"/>
</dbReference>
<keyword evidence="5 8" id="KW-0472">Membrane</keyword>
<feature type="transmembrane region" description="Helical" evidence="8">
    <location>
        <begin position="283"/>
        <end position="303"/>
    </location>
</feature>
<dbReference type="PROSITE" id="PS50850">
    <property type="entry name" value="MFS"/>
    <property type="match status" value="1"/>
</dbReference>
<dbReference type="SUPFAM" id="SSF103473">
    <property type="entry name" value="MFS general substrate transporter"/>
    <property type="match status" value="1"/>
</dbReference>
<dbReference type="InterPro" id="IPR036259">
    <property type="entry name" value="MFS_trans_sf"/>
</dbReference>
<dbReference type="PANTHER" id="PTHR23501">
    <property type="entry name" value="MAJOR FACILITATOR SUPERFAMILY"/>
    <property type="match status" value="1"/>
</dbReference>
<feature type="domain" description="Major facilitator superfamily (MFS) profile" evidence="9">
    <location>
        <begin position="57"/>
        <end position="550"/>
    </location>
</feature>
<evidence type="ECO:0000256" key="5">
    <source>
        <dbReference type="ARBA" id="ARBA00023136"/>
    </source>
</evidence>
<gene>
    <name evidence="10" type="ORF">H0G86_005173</name>
</gene>
<feature type="transmembrane region" description="Helical" evidence="8">
    <location>
        <begin position="324"/>
        <end position="347"/>
    </location>
</feature>
<keyword evidence="11" id="KW-1185">Reference proteome</keyword>
<evidence type="ECO:0000256" key="7">
    <source>
        <dbReference type="SAM" id="MobiDB-lite"/>
    </source>
</evidence>
<feature type="transmembrane region" description="Helical" evidence="8">
    <location>
        <begin position="528"/>
        <end position="547"/>
    </location>
</feature>
<feature type="transmembrane region" description="Helical" evidence="8">
    <location>
        <begin position="387"/>
        <end position="406"/>
    </location>
</feature>
<evidence type="ECO:0000256" key="4">
    <source>
        <dbReference type="ARBA" id="ARBA00022989"/>
    </source>
</evidence>
<sequence>MQLQQLNPMEPMAAHDSVPSRDEEWASEQLDRQKNKPELEKEAQASHPPRDWRFWIVFPTLCLSGLAVTMEGSIVVTALPAISRALNTSEYVWVINAYTFASAVFQPLTGWLAEVFGRKPVMLVCIVLFGAGSGVAGAADSLPVIIAGRLIQGVGGGGIPLVAELIISDMVPLPDRPKMLGIVMATSCLGLVLGPVIGGIVVGHTTWRWIFWINCPLAVASALCLFPILGQRTQQQRDAATNLAAIARRFDWVGNFLLPASTISILLPLTMGGKMYDWSSFRVILPLVLGVGGMIVFGIYEAYCPHPLIPLHLLRNVSAISLQLQNFIQSMLLMWVNYYLTIYFQAVLELSAQRAGFNLMPTIVGMVVFSILGGIVSAMLPGRQSIILNILAFSLMSIGLGVFTSFDATTSTAVHAVVQIVIAAGNGLLLATLLPALQGCFSADDVWSVTALFNYLRSFAMVWGVTIPSIVFDLTVDHHANQVPASARGLLVQGGAYAHASQSFIRSFQGTARDEVIALYVRSLRATWWGAMSFGLLGLVLVSLQWNQRPVGTAGKRQSAENVSSTKS</sequence>